<comment type="caution">
    <text evidence="1">The sequence shown here is derived from an EMBL/GenBank/DDBJ whole genome shotgun (WGS) entry which is preliminary data.</text>
</comment>
<evidence type="ECO:0000313" key="1">
    <source>
        <dbReference type="EMBL" id="MCA1857928.1"/>
    </source>
</evidence>
<name>A0ABS7YDZ2_9BURK</name>
<accession>A0ABS7YDZ2</accession>
<keyword evidence="2" id="KW-1185">Reference proteome</keyword>
<dbReference type="EMBL" id="JAHYBX010000010">
    <property type="protein sequence ID" value="MCA1857928.1"/>
    <property type="molecule type" value="Genomic_DNA"/>
</dbReference>
<evidence type="ECO:0000313" key="2">
    <source>
        <dbReference type="Proteomes" id="UP001198602"/>
    </source>
</evidence>
<reference evidence="1 2" key="1">
    <citation type="submission" date="2021-07" db="EMBL/GenBank/DDBJ databases">
        <title>Characterization of Violacein-producing bacteria and related species.</title>
        <authorList>
            <person name="Wilson H.S."/>
            <person name="De Leon M.E."/>
        </authorList>
    </citation>
    <scope>NUCLEOTIDE SEQUENCE [LARGE SCALE GENOMIC DNA]</scope>
    <source>
        <strain evidence="1 2">HSC-2F05</strain>
    </source>
</reference>
<organism evidence="1 2">
    <name type="scientific">Massilia hydrophila</name>
    <dbReference type="NCBI Taxonomy" id="3044279"/>
    <lineage>
        <taxon>Bacteria</taxon>
        <taxon>Pseudomonadati</taxon>
        <taxon>Pseudomonadota</taxon>
        <taxon>Betaproteobacteria</taxon>
        <taxon>Burkholderiales</taxon>
        <taxon>Oxalobacteraceae</taxon>
        <taxon>Telluria group</taxon>
        <taxon>Massilia</taxon>
    </lineage>
</organism>
<dbReference type="Proteomes" id="UP001198602">
    <property type="component" value="Unassembled WGS sequence"/>
</dbReference>
<dbReference type="RefSeq" id="WP_225240114.1">
    <property type="nucleotide sequence ID" value="NZ_JAHYBX010000010.1"/>
</dbReference>
<sequence>MRTMTIVASLLAFWLGSRIADNPLVGIVAAAAVATALVLGRRALRRRTQASPPKRR</sequence>
<protein>
    <submittedName>
        <fullName evidence="1">Uncharacterized protein</fullName>
    </submittedName>
</protein>
<proteinExistence type="predicted"/>
<gene>
    <name evidence="1" type="ORF">LE190_18645</name>
</gene>